<proteinExistence type="predicted"/>
<sequence length="106" mass="11555">MSEGTLIGGGWYSVVKRRGLKGGIIGPQTSKFFLLILSEAHITPGVHLTQRGKLWRPDGCTRVLLLVPYKLLLYQICTVPSWFPPDLPGDAGHLNVVPLSSGIPSY</sequence>
<dbReference type="KEGG" id="tbg:TbgDal_XI14170"/>
<reference evidence="2" key="1">
    <citation type="journal article" date="2010" name="PLoS Negl. Trop. Dis.">
        <title>The genome sequence of Trypanosoma brucei gambiense, causative agent of chronic human african trypanosomiasis.</title>
        <authorList>
            <person name="Jackson A.P."/>
            <person name="Sanders M."/>
            <person name="Berry A."/>
            <person name="McQuillan J."/>
            <person name="Aslett M.A."/>
            <person name="Quail M.A."/>
            <person name="Chukualim B."/>
            <person name="Capewell P."/>
            <person name="MacLeod A."/>
            <person name="Melville S.E."/>
            <person name="Gibson W."/>
            <person name="Barry J.D."/>
            <person name="Berriman M."/>
            <person name="Hertz-Fowler C."/>
        </authorList>
    </citation>
    <scope>NUCLEOTIDE SEQUENCE [LARGE SCALE GENOMIC DNA]</scope>
    <source>
        <strain evidence="2">MHOM/CI/86/DAL972</strain>
    </source>
</reference>
<dbReference type="RefSeq" id="XP_011780562.1">
    <property type="nucleotide sequence ID" value="XM_011782260.1"/>
</dbReference>
<protein>
    <submittedName>
        <fullName evidence="1">Uncharacterized protein</fullName>
    </submittedName>
</protein>
<evidence type="ECO:0000313" key="2">
    <source>
        <dbReference type="Proteomes" id="UP000002316"/>
    </source>
</evidence>
<gene>
    <name evidence="1" type="ORF">TbgDal_XI14170</name>
</gene>
<organism evidence="1 2">
    <name type="scientific">Trypanosoma brucei gambiense (strain MHOM/CI/86/DAL972)</name>
    <dbReference type="NCBI Taxonomy" id="679716"/>
    <lineage>
        <taxon>Eukaryota</taxon>
        <taxon>Discoba</taxon>
        <taxon>Euglenozoa</taxon>
        <taxon>Kinetoplastea</taxon>
        <taxon>Metakinetoplastina</taxon>
        <taxon>Trypanosomatida</taxon>
        <taxon>Trypanosomatidae</taxon>
        <taxon>Trypanosoma</taxon>
    </lineage>
</organism>
<dbReference type="AlphaFoldDB" id="D0A9E7"/>
<dbReference type="Proteomes" id="UP000002316">
    <property type="component" value="Chromosome 11"/>
</dbReference>
<dbReference type="EMBL" id="FN554974">
    <property type="protein sequence ID" value="CBH18298.1"/>
    <property type="molecule type" value="Genomic_DNA"/>
</dbReference>
<evidence type="ECO:0000313" key="1">
    <source>
        <dbReference type="EMBL" id="CBH18298.1"/>
    </source>
</evidence>
<name>D0A9E7_TRYB9</name>
<accession>D0A9E7</accession>
<dbReference type="GeneID" id="23866595"/>